<dbReference type="InterPro" id="IPR041078">
    <property type="entry name" value="Plavaka"/>
</dbReference>
<evidence type="ECO:0000256" key="1">
    <source>
        <dbReference type="SAM" id="MobiDB-lite"/>
    </source>
</evidence>
<comment type="caution">
    <text evidence="2">The sequence shown here is derived from an EMBL/GenBank/DDBJ whole genome shotgun (WGS) entry which is preliminary data.</text>
</comment>
<dbReference type="Pfam" id="PF18759">
    <property type="entry name" value="Plavaka"/>
    <property type="match status" value="1"/>
</dbReference>
<organism evidence="2 3">
    <name type="scientific">Tricholomella constricta</name>
    <dbReference type="NCBI Taxonomy" id="117010"/>
    <lineage>
        <taxon>Eukaryota</taxon>
        <taxon>Fungi</taxon>
        <taxon>Dikarya</taxon>
        <taxon>Basidiomycota</taxon>
        <taxon>Agaricomycotina</taxon>
        <taxon>Agaricomycetes</taxon>
        <taxon>Agaricomycetidae</taxon>
        <taxon>Agaricales</taxon>
        <taxon>Tricholomatineae</taxon>
        <taxon>Lyophyllaceae</taxon>
        <taxon>Tricholomella</taxon>
    </lineage>
</organism>
<name>A0A8H5HSF0_9AGAR</name>
<reference evidence="2 3" key="1">
    <citation type="journal article" date="2020" name="ISME J.">
        <title>Uncovering the hidden diversity of litter-decomposition mechanisms in mushroom-forming fungi.</title>
        <authorList>
            <person name="Floudas D."/>
            <person name="Bentzer J."/>
            <person name="Ahren D."/>
            <person name="Johansson T."/>
            <person name="Persson P."/>
            <person name="Tunlid A."/>
        </authorList>
    </citation>
    <scope>NUCLEOTIDE SEQUENCE [LARGE SCALE GENOMIC DNA]</scope>
    <source>
        <strain evidence="2 3">CBS 661.87</strain>
    </source>
</reference>
<dbReference type="AlphaFoldDB" id="A0A8H5HSF0"/>
<dbReference type="Proteomes" id="UP000565441">
    <property type="component" value="Unassembled WGS sequence"/>
</dbReference>
<gene>
    <name evidence="2" type="ORF">D9615_000743</name>
</gene>
<dbReference type="OrthoDB" id="2576233at2759"/>
<evidence type="ECO:0000313" key="2">
    <source>
        <dbReference type="EMBL" id="KAF5388369.1"/>
    </source>
</evidence>
<proteinExistence type="predicted"/>
<dbReference type="EMBL" id="JAACJP010000001">
    <property type="protein sequence ID" value="KAF5388369.1"/>
    <property type="molecule type" value="Genomic_DNA"/>
</dbReference>
<feature type="region of interest" description="Disordered" evidence="1">
    <location>
        <begin position="1"/>
        <end position="131"/>
    </location>
</feature>
<evidence type="ECO:0000313" key="3">
    <source>
        <dbReference type="Proteomes" id="UP000565441"/>
    </source>
</evidence>
<accession>A0A8H5HSF0</accession>
<feature type="compositionally biased region" description="Acidic residues" evidence="1">
    <location>
        <begin position="66"/>
        <end position="78"/>
    </location>
</feature>
<keyword evidence="3" id="KW-1185">Reference proteome</keyword>
<sequence length="983" mass="111299">MELERQIRPSVVGGRRRRASPPSQSTTGPAEAFEGDFFGTDYDDNDFPFPADKHDLRVPTVHDSFEENDPDSEEELGEDLQNPGWEPPRDPPTMPQSPSQQPSESLNDQMDIDTGPARAPGGASTEAHDRLRQPPAHIEYFGGMAGAPILSDNNASGYTQYTTTLGDESNLWAPFASQMDWEIARWAKLRGSGSTAFSDLLNIEGLVEALGLSYQTSNELNKIIDTKIPARRPAFKHFEANVAGEAFDIFARDILECIRALYGDPEHAQYLCIAPERHYADADKTLRLYHELNTGRWWWSTQKVLEQTRPGATIIPIIISSDKTQITLFRNKSAYPVYLTIGNLPKSIRRKPSRQGQILLAYLPTSRLLHISVKAARRRTLANLFHACMSRILQPLKDAGIYGIEMMSGDGIWRRCHPILAVYIGDYPEQCLVTGAYTGDCPGCDCAHDELGEYPCEAFIRDMDAVFAALDQLGSPNYTEACRKANIKPLQHPFWEDLPYVDIFLSITPDILHQLHQGVIKHLIGWLTEACGAAEIDARVRRLPPNHSIRIFHKGITTLSRVSGTEHRQMSSFLLGLLADIHLPVSSARLIRATRALLDFLYLAQYPVHTDETLDALEASLCDFHANKSIFVDLGIREGFNIPKLHSLTHYVRAIKVFGTTDNYNTEATERLHIDFAKDAYQATNHKDEFPQMTKWLERREKILHHTNYVIWRTQRRGDGPVPISAHCETRWRPSDLSCALHHKMTRHPTRKSVSLSEIMYMYGATFFPAALARFVVQFNHPTRTRRQIEEDAADIHIPFSTLPVFHRIKFWNEEFHGNTTLDSLHVYPQKVDEHGNVIAPARFDTALVRVRSSRDASEHVSQIDGCRVAQVRIIFTLPPASLPLLFPSKIFPPRHLAYVEWFTNFTPYPDPNFKMYKVKRAFADGERIASVVPVSIIQRSVHLLPKWGAAVPPSWTSQTVLDACPSFFVNSFKDSHTHFNVY</sequence>
<protein>
    <submittedName>
        <fullName evidence="2">Uncharacterized protein</fullName>
    </submittedName>
</protein>